<gene>
    <name evidence="1" type="ORF">HFA01_12810</name>
</gene>
<accession>A0A511WPF3</accession>
<evidence type="ECO:0000313" key="1">
    <source>
        <dbReference type="EMBL" id="GEN53019.1"/>
    </source>
</evidence>
<dbReference type="Proteomes" id="UP000321886">
    <property type="component" value="Unassembled WGS sequence"/>
</dbReference>
<comment type="caution">
    <text evidence="1">The sequence shown here is derived from an EMBL/GenBank/DDBJ whole genome shotgun (WGS) entry which is preliminary data.</text>
</comment>
<sequence length="47" mass="5229">MEAGKDSRHLAEDLEDPEDRVGPVVLASSFHPHRISRLVHKGLPCLL</sequence>
<keyword evidence="2" id="KW-1185">Reference proteome</keyword>
<reference evidence="1 2" key="1">
    <citation type="submission" date="2019-07" db="EMBL/GenBank/DDBJ databases">
        <title>Whole genome shotgun sequence of Halobacillus faecis NBRC 103569.</title>
        <authorList>
            <person name="Hosoyama A."/>
            <person name="Uohara A."/>
            <person name="Ohji S."/>
            <person name="Ichikawa N."/>
        </authorList>
    </citation>
    <scope>NUCLEOTIDE SEQUENCE [LARGE SCALE GENOMIC DNA]</scope>
    <source>
        <strain evidence="1 2">NBRC 103569</strain>
    </source>
</reference>
<proteinExistence type="predicted"/>
<name>A0A511WPF3_9BACI</name>
<protein>
    <submittedName>
        <fullName evidence="1">Uncharacterized protein</fullName>
    </submittedName>
</protein>
<dbReference type="EMBL" id="BJYD01000009">
    <property type="protein sequence ID" value="GEN53019.1"/>
    <property type="molecule type" value="Genomic_DNA"/>
</dbReference>
<organism evidence="1 2">
    <name type="scientific">Halobacillus faecis</name>
    <dbReference type="NCBI Taxonomy" id="360184"/>
    <lineage>
        <taxon>Bacteria</taxon>
        <taxon>Bacillati</taxon>
        <taxon>Bacillota</taxon>
        <taxon>Bacilli</taxon>
        <taxon>Bacillales</taxon>
        <taxon>Bacillaceae</taxon>
        <taxon>Halobacillus</taxon>
    </lineage>
</organism>
<dbReference type="AlphaFoldDB" id="A0A511WPF3"/>
<evidence type="ECO:0000313" key="2">
    <source>
        <dbReference type="Proteomes" id="UP000321886"/>
    </source>
</evidence>